<dbReference type="AlphaFoldDB" id="A0A381WHI1"/>
<proteinExistence type="predicted"/>
<reference evidence="1" key="1">
    <citation type="submission" date="2018-05" db="EMBL/GenBank/DDBJ databases">
        <authorList>
            <person name="Lanie J.A."/>
            <person name="Ng W.-L."/>
            <person name="Kazmierczak K.M."/>
            <person name="Andrzejewski T.M."/>
            <person name="Davidsen T.M."/>
            <person name="Wayne K.J."/>
            <person name="Tettelin H."/>
            <person name="Glass J.I."/>
            <person name="Rusch D."/>
            <person name="Podicherti R."/>
            <person name="Tsui H.-C.T."/>
            <person name="Winkler M.E."/>
        </authorList>
    </citation>
    <scope>NUCLEOTIDE SEQUENCE</scope>
</reference>
<accession>A0A381WHI1</accession>
<protein>
    <submittedName>
        <fullName evidence="1">Uncharacterized protein</fullName>
    </submittedName>
</protein>
<name>A0A381WHI1_9ZZZZ</name>
<dbReference type="EMBL" id="UINC01011833">
    <property type="protein sequence ID" value="SVA51975.1"/>
    <property type="molecule type" value="Genomic_DNA"/>
</dbReference>
<evidence type="ECO:0000313" key="1">
    <source>
        <dbReference type="EMBL" id="SVA51975.1"/>
    </source>
</evidence>
<organism evidence="1">
    <name type="scientific">marine metagenome</name>
    <dbReference type="NCBI Taxonomy" id="408172"/>
    <lineage>
        <taxon>unclassified sequences</taxon>
        <taxon>metagenomes</taxon>
        <taxon>ecological metagenomes</taxon>
    </lineage>
</organism>
<gene>
    <name evidence="1" type="ORF">METZ01_LOCUS104829</name>
</gene>
<sequence length="34" mass="3718">MSRIKILLQTLHSTFSVLPDGPNPIFTSTSFVLG</sequence>